<proteinExistence type="predicted"/>
<keyword evidence="1" id="KW-1185">Reference proteome</keyword>
<organism evidence="1 2">
    <name type="scientific">Romanomermis culicivorax</name>
    <name type="common">Nematode worm</name>
    <dbReference type="NCBI Taxonomy" id="13658"/>
    <lineage>
        <taxon>Eukaryota</taxon>
        <taxon>Metazoa</taxon>
        <taxon>Ecdysozoa</taxon>
        <taxon>Nematoda</taxon>
        <taxon>Enoplea</taxon>
        <taxon>Dorylaimia</taxon>
        <taxon>Mermithida</taxon>
        <taxon>Mermithoidea</taxon>
        <taxon>Mermithidae</taxon>
        <taxon>Romanomermis</taxon>
    </lineage>
</organism>
<dbReference type="AlphaFoldDB" id="A0A915HIP9"/>
<sequence>MKWFGALLRESNVRWYSFNNMEIASLRGQFTVTIKYNGHQAKAILLILDMVKVATCGTDTIEALQLVINRAT</sequence>
<accession>A0A915HIP9</accession>
<protein>
    <submittedName>
        <fullName evidence="2">Uncharacterized protein</fullName>
    </submittedName>
</protein>
<evidence type="ECO:0000313" key="1">
    <source>
        <dbReference type="Proteomes" id="UP000887565"/>
    </source>
</evidence>
<name>A0A915HIP9_ROMCU</name>
<dbReference type="Proteomes" id="UP000887565">
    <property type="component" value="Unplaced"/>
</dbReference>
<dbReference type="WBParaSite" id="nRc.2.0.1.t01201-RA">
    <property type="protein sequence ID" value="nRc.2.0.1.t01201-RA"/>
    <property type="gene ID" value="nRc.2.0.1.g01201"/>
</dbReference>
<reference evidence="2" key="1">
    <citation type="submission" date="2022-11" db="UniProtKB">
        <authorList>
            <consortium name="WormBaseParasite"/>
        </authorList>
    </citation>
    <scope>IDENTIFICATION</scope>
</reference>
<evidence type="ECO:0000313" key="2">
    <source>
        <dbReference type="WBParaSite" id="nRc.2.0.1.t01201-RA"/>
    </source>
</evidence>